<protein>
    <recommendedName>
        <fullName evidence="4">HTH La-type RNA-binding domain-containing protein</fullName>
    </recommendedName>
</protein>
<dbReference type="InterPro" id="IPR036390">
    <property type="entry name" value="WH_DNA-bd_sf"/>
</dbReference>
<feature type="region of interest" description="Disordered" evidence="3">
    <location>
        <begin position="1237"/>
        <end position="1265"/>
    </location>
</feature>
<evidence type="ECO:0000256" key="1">
    <source>
        <dbReference type="ARBA" id="ARBA00022884"/>
    </source>
</evidence>
<feature type="compositionally biased region" description="Polar residues" evidence="3">
    <location>
        <begin position="492"/>
        <end position="505"/>
    </location>
</feature>
<dbReference type="Gene3D" id="1.10.10.10">
    <property type="entry name" value="Winged helix-like DNA-binding domain superfamily/Winged helix DNA-binding domain"/>
    <property type="match status" value="1"/>
</dbReference>
<dbReference type="InterPro" id="IPR006630">
    <property type="entry name" value="La_HTH"/>
</dbReference>
<feature type="region of interest" description="Disordered" evidence="3">
    <location>
        <begin position="103"/>
        <end position="193"/>
    </location>
</feature>
<dbReference type="InterPro" id="IPR045180">
    <property type="entry name" value="La_dom_prot"/>
</dbReference>
<proteinExistence type="predicted"/>
<dbReference type="GO" id="GO:0045727">
    <property type="term" value="P:positive regulation of translation"/>
    <property type="evidence" value="ECO:0007669"/>
    <property type="project" value="TreeGrafter"/>
</dbReference>
<dbReference type="Pfam" id="PF05383">
    <property type="entry name" value="La"/>
    <property type="match status" value="1"/>
</dbReference>
<dbReference type="GO" id="GO:0048255">
    <property type="term" value="P:mRNA stabilization"/>
    <property type="evidence" value="ECO:0007669"/>
    <property type="project" value="InterPro"/>
</dbReference>
<evidence type="ECO:0000256" key="3">
    <source>
        <dbReference type="SAM" id="MobiDB-lite"/>
    </source>
</evidence>
<evidence type="ECO:0000313" key="5">
    <source>
        <dbReference type="EMBL" id="CAD7259619.1"/>
    </source>
</evidence>
<feature type="compositionally biased region" description="Basic residues" evidence="3">
    <location>
        <begin position="709"/>
        <end position="718"/>
    </location>
</feature>
<feature type="region of interest" description="Disordered" evidence="3">
    <location>
        <begin position="471"/>
        <end position="537"/>
    </location>
</feature>
<keyword evidence="1 2" id="KW-0694">RNA-binding</keyword>
<feature type="compositionally biased region" description="Low complexity" evidence="3">
    <location>
        <begin position="765"/>
        <end position="775"/>
    </location>
</feature>
<reference evidence="5" key="1">
    <citation type="submission" date="2020-11" db="EMBL/GenBank/DDBJ databases">
        <authorList>
            <person name="Tran Van P."/>
        </authorList>
    </citation>
    <scope>NUCLEOTIDE SEQUENCE</scope>
</reference>
<feature type="domain" description="HTH La-type RNA-binding" evidence="4">
    <location>
        <begin position="228"/>
        <end position="317"/>
    </location>
</feature>
<dbReference type="InterPro" id="IPR036388">
    <property type="entry name" value="WH-like_DNA-bd_sf"/>
</dbReference>
<dbReference type="GO" id="GO:0010494">
    <property type="term" value="C:cytoplasmic stress granule"/>
    <property type="evidence" value="ECO:0007669"/>
    <property type="project" value="TreeGrafter"/>
</dbReference>
<feature type="region of interest" description="Disordered" evidence="3">
    <location>
        <begin position="1141"/>
        <end position="1186"/>
    </location>
</feature>
<feature type="region of interest" description="Disordered" evidence="3">
    <location>
        <begin position="763"/>
        <end position="799"/>
    </location>
</feature>
<feature type="region of interest" description="Disordered" evidence="3">
    <location>
        <begin position="421"/>
        <end position="459"/>
    </location>
</feature>
<feature type="compositionally biased region" description="Pro residues" evidence="3">
    <location>
        <begin position="1148"/>
        <end position="1183"/>
    </location>
</feature>
<feature type="compositionally biased region" description="Basic and acidic residues" evidence="3">
    <location>
        <begin position="109"/>
        <end position="144"/>
    </location>
</feature>
<organism evidence="5">
    <name type="scientific">Timema shepardi</name>
    <name type="common">Walking stick</name>
    <dbReference type="NCBI Taxonomy" id="629360"/>
    <lineage>
        <taxon>Eukaryota</taxon>
        <taxon>Metazoa</taxon>
        <taxon>Ecdysozoa</taxon>
        <taxon>Arthropoda</taxon>
        <taxon>Hexapoda</taxon>
        <taxon>Insecta</taxon>
        <taxon>Pterygota</taxon>
        <taxon>Neoptera</taxon>
        <taxon>Polyneoptera</taxon>
        <taxon>Phasmatodea</taxon>
        <taxon>Timematodea</taxon>
        <taxon>Timematoidea</taxon>
        <taxon>Timematidae</taxon>
        <taxon>Timema</taxon>
    </lineage>
</organism>
<sequence>MIWLALIHKTASYFKAYGHFMAKEVRRSQSVPALKQNGHLTKGTDKHDGESSSSSSSGGEKCDPQDDCTSSEENRGQHGVDFNDRRKKNLKQKWVPLDIDLAKGRGKRDRSPKFNKERNEQGGEFNNRDENETNWRGLENDKGGPPHYYRNSRGGTAPRHRGRGGGRGGGRPIGRGGYRKSSSSHADSDYPDYPTEYSQVNKFNGSDTPTFMLPFMGTFYYDNSTYIRMDQPKLKETIRKQIEYYFSEENLNRDFFLRRKMDIGGYLPISLIASFNRVKGLSTDLHLIYESIKESDMLEVDETRVCRTNFRFQGTGGGDGGNENMKVRTKDNPTKWPILEPTGPMPGPPIPGLVVASMLTHPVPAGFPIPLPLSFPHPFVPVVHPVEMLGAEMVEAEGAQPLGENLNPDVPEFVPVTVRLREENSTEPEGNEENSTIKEGGVSENQENQPKQFLEPSTEVEIVQTESVFEEIKPSLVDPDVPKRTSPEVSEEISSSAGPPQSIGTSEDDIWQEVKRRVKPPPKDKAEEKRGKDHYEEREELDFQFDEELDVPVPSGRHNTFTDWSDEDSDYELSDHEINKILIVTQTSQSSRYPKHEGYDRTGDWTTRVKITQDLEHTINDGLNYYEDDLWLKQDWNQLSGSYKTVNIISQETFEKIAPKLPRKLNPEVPPPPPASITHTLSADNEVFEENEQIEHVPDVDDQSELGSRTRKEHRRAPRFFAVVKDQPPPDMRTSRKRKTRHSSNPPVENHVGWIMDVREHRPRTSSVGSSTGTSPNEGYLSAGSYGSTPQSLPSFQHPSHSLLKENNFTQEVYHKYYSRCLKERKRLGVGQSQEMNTLFRFWSFFLRENFNRKMYQEFKTLAVEDAKEGYRYGLECLFRFFSYGLEKKFRPEVYENFQEETIADYKSGQLYGLEKFWAFLKYYKHSNNLQVDPKLKEYLSKFKSVEDFRVVQVVPPKDMATSIVATDTLMSTSTVLPNSAGNSLPGPSQGRIIDKRRKRVRPSSPQLEKIQEVVRPQPRFLVMSRAEDNEDLKRVSPFILERVINGAAKSEVSIRKLRDGTIMIQTTTDKQSSDIMAISEIPLSNTTHIPVKVEPHRFLNVCKGVVTCYDLDCVSIEDIFNFAKTSSRPVPLVSARDISIGNAPIKSSPPPVPPRNHPRGTPPSPPRGTPPSPPRGTPPSPPRGNKLRVAAVESLILASGPPEVGMSGCTGEAIKVSPTGALKKDQRETAGKNIIKKASKALTKPSRKDPTNQSLPNKQKPLLKREVQERLGKARGPKKVLNQFLLLKDSDMDCEDN</sequence>
<dbReference type="PANTHER" id="PTHR22792:SF132">
    <property type="entry name" value="LA-RELATED PROTEIN 1"/>
    <property type="match status" value="1"/>
</dbReference>
<feature type="region of interest" description="Disordered" evidence="3">
    <location>
        <begin position="691"/>
        <end position="750"/>
    </location>
</feature>
<dbReference type="SUPFAM" id="SSF46785">
    <property type="entry name" value="Winged helix' DNA-binding domain"/>
    <property type="match status" value="1"/>
</dbReference>
<dbReference type="SMART" id="SM00684">
    <property type="entry name" value="DM15"/>
    <property type="match status" value="3"/>
</dbReference>
<name>A0A7R9FYY9_TIMSH</name>
<dbReference type="SMART" id="SM00715">
    <property type="entry name" value="LA"/>
    <property type="match status" value="1"/>
</dbReference>
<feature type="compositionally biased region" description="Basic and acidic residues" evidence="3">
    <location>
        <begin position="521"/>
        <end position="537"/>
    </location>
</feature>
<feature type="region of interest" description="Disordered" evidence="3">
    <location>
        <begin position="29"/>
        <end position="87"/>
    </location>
</feature>
<evidence type="ECO:0000259" key="4">
    <source>
        <dbReference type="PROSITE" id="PS50961"/>
    </source>
</evidence>
<dbReference type="InterPro" id="IPR006607">
    <property type="entry name" value="DM15"/>
</dbReference>
<evidence type="ECO:0000256" key="2">
    <source>
        <dbReference type="PROSITE-ProRule" id="PRU00332"/>
    </source>
</evidence>
<dbReference type="EMBL" id="OC001311">
    <property type="protein sequence ID" value="CAD7259619.1"/>
    <property type="molecule type" value="Genomic_DNA"/>
</dbReference>
<dbReference type="GO" id="GO:0000339">
    <property type="term" value="F:RNA cap binding"/>
    <property type="evidence" value="ECO:0007669"/>
    <property type="project" value="InterPro"/>
</dbReference>
<dbReference type="PROSITE" id="PS50961">
    <property type="entry name" value="HTH_LA"/>
    <property type="match status" value="1"/>
</dbReference>
<dbReference type="Pfam" id="PF21071">
    <property type="entry name" value="LARP1_HEAT"/>
    <property type="match status" value="1"/>
</dbReference>
<dbReference type="GO" id="GO:0005829">
    <property type="term" value="C:cytosol"/>
    <property type="evidence" value="ECO:0007669"/>
    <property type="project" value="TreeGrafter"/>
</dbReference>
<feature type="compositionally biased region" description="Gly residues" evidence="3">
    <location>
        <begin position="165"/>
        <end position="176"/>
    </location>
</feature>
<gene>
    <name evidence="5" type="ORF">TSIB3V08_LOCUS3823</name>
</gene>
<feature type="compositionally biased region" description="Polar residues" evidence="3">
    <location>
        <begin position="785"/>
        <end position="799"/>
    </location>
</feature>
<dbReference type="PANTHER" id="PTHR22792">
    <property type="entry name" value="LUPUS LA PROTEIN-RELATED"/>
    <property type="match status" value="1"/>
</dbReference>
<accession>A0A7R9FYY9</accession>
<feature type="compositionally biased region" description="Basic and acidic residues" evidence="3">
    <location>
        <begin position="72"/>
        <end position="84"/>
    </location>
</feature>